<comment type="caution">
    <text evidence="2">The sequence shown here is derived from an EMBL/GenBank/DDBJ whole genome shotgun (WGS) entry which is preliminary data.</text>
</comment>
<keyword evidence="3" id="KW-1185">Reference proteome</keyword>
<protein>
    <submittedName>
        <fullName evidence="2">Uncharacterized protein</fullName>
    </submittedName>
</protein>
<evidence type="ECO:0000313" key="2">
    <source>
        <dbReference type="EMBL" id="KAF5825364.1"/>
    </source>
</evidence>
<feature type="compositionally biased region" description="Low complexity" evidence="1">
    <location>
        <begin position="241"/>
        <end position="267"/>
    </location>
</feature>
<dbReference type="Proteomes" id="UP000815325">
    <property type="component" value="Unassembled WGS sequence"/>
</dbReference>
<evidence type="ECO:0000256" key="1">
    <source>
        <dbReference type="SAM" id="MobiDB-lite"/>
    </source>
</evidence>
<evidence type="ECO:0000313" key="3">
    <source>
        <dbReference type="Proteomes" id="UP000815325"/>
    </source>
</evidence>
<gene>
    <name evidence="2" type="ORF">DUNSADRAFT_11198</name>
</gene>
<feature type="region of interest" description="Disordered" evidence="1">
    <location>
        <begin position="86"/>
        <end position="131"/>
    </location>
</feature>
<accession>A0ABQ7FRX3</accession>
<organism evidence="2 3">
    <name type="scientific">Dunaliella salina</name>
    <name type="common">Green alga</name>
    <name type="synonym">Protococcus salinus</name>
    <dbReference type="NCBI Taxonomy" id="3046"/>
    <lineage>
        <taxon>Eukaryota</taxon>
        <taxon>Viridiplantae</taxon>
        <taxon>Chlorophyta</taxon>
        <taxon>core chlorophytes</taxon>
        <taxon>Chlorophyceae</taxon>
        <taxon>CS clade</taxon>
        <taxon>Chlamydomonadales</taxon>
        <taxon>Dunaliellaceae</taxon>
        <taxon>Dunaliella</taxon>
    </lineage>
</organism>
<feature type="compositionally biased region" description="Polar residues" evidence="1">
    <location>
        <begin position="193"/>
        <end position="211"/>
    </location>
</feature>
<feature type="non-terminal residue" evidence="2">
    <location>
        <position position="327"/>
    </location>
</feature>
<feature type="region of interest" description="Disordered" evidence="1">
    <location>
        <begin position="189"/>
        <end position="267"/>
    </location>
</feature>
<proteinExistence type="predicted"/>
<dbReference type="EMBL" id="MU073539">
    <property type="protein sequence ID" value="KAF5825364.1"/>
    <property type="molecule type" value="Genomic_DNA"/>
</dbReference>
<name>A0ABQ7FRX3_DUNSA</name>
<sequence length="327" mass="34292">MLELWASGTLVCSYSVMLVPPSLHGAAALEELQGWAAGLMGTPPEGSGPFMRDLVRWMRFQAYAQQQQEQQQQGVETTTYGNLSDGAMQEQQQQGEETASDGDLSDGPIQEQQQQQQGKGAARDADQSDEAMQQQLELMTAVGMGLLEYSLSQSMVAVAGLILECFAAYPFCIPSLALLNTLSAACPEDHQDASPTGSLHTSSQPDGTPQSCRAPGVPTPFTLNMAAPPGTTPSTLSTVAPPKTTPSTLSTVSPPGTSPSTLSTATPGTSLSSALTRLMAAPSAASFKLAAVGKGLSALHARLFTEDDPDYRAWSNAQVVPLAKSWS</sequence>
<reference evidence="2" key="1">
    <citation type="submission" date="2017-08" db="EMBL/GenBank/DDBJ databases">
        <authorList>
            <person name="Polle J.E."/>
            <person name="Barry K."/>
            <person name="Cushman J."/>
            <person name="Schmutz J."/>
            <person name="Tran D."/>
            <person name="Hathwaick L.T."/>
            <person name="Yim W.C."/>
            <person name="Jenkins J."/>
            <person name="Mckie-Krisberg Z.M."/>
            <person name="Prochnik S."/>
            <person name="Lindquist E."/>
            <person name="Dockter R.B."/>
            <person name="Adam C."/>
            <person name="Molina H."/>
            <person name="Bunkerborg J."/>
            <person name="Jin E."/>
            <person name="Buchheim M."/>
            <person name="Magnuson J."/>
        </authorList>
    </citation>
    <scope>NUCLEOTIDE SEQUENCE</scope>
    <source>
        <strain evidence="2">CCAP 19/18</strain>
    </source>
</reference>